<organism evidence="3 4">
    <name type="scientific">Paenibacillus germinis</name>
    <dbReference type="NCBI Taxonomy" id="2654979"/>
    <lineage>
        <taxon>Bacteria</taxon>
        <taxon>Bacillati</taxon>
        <taxon>Bacillota</taxon>
        <taxon>Bacilli</taxon>
        <taxon>Bacillales</taxon>
        <taxon>Paenibacillaceae</taxon>
        <taxon>Paenibacillus</taxon>
    </lineage>
</organism>
<proteinExistence type="predicted"/>
<dbReference type="InterPro" id="IPR036582">
    <property type="entry name" value="Mao_N_sf"/>
</dbReference>
<dbReference type="Pfam" id="PF07833">
    <property type="entry name" value="Cu_amine_oxidN1"/>
    <property type="match status" value="1"/>
</dbReference>
<protein>
    <submittedName>
        <fullName evidence="3">DUF4309 domain-containing protein</fullName>
    </submittedName>
</protein>
<evidence type="ECO:0000313" key="4">
    <source>
        <dbReference type="Proteomes" id="UP000658690"/>
    </source>
</evidence>
<evidence type="ECO:0000313" key="3">
    <source>
        <dbReference type="EMBL" id="NOU88856.1"/>
    </source>
</evidence>
<gene>
    <name evidence="3" type="ORF">GC102_24350</name>
</gene>
<dbReference type="Proteomes" id="UP000658690">
    <property type="component" value="Unassembled WGS sequence"/>
</dbReference>
<keyword evidence="4" id="KW-1185">Reference proteome</keyword>
<dbReference type="InterPro" id="IPR012854">
    <property type="entry name" value="Cu_amine_oxidase-like_N"/>
</dbReference>
<evidence type="ECO:0000256" key="1">
    <source>
        <dbReference type="SAM" id="SignalP"/>
    </source>
</evidence>
<feature type="domain" description="Copper amine oxidase-like N-terminal" evidence="2">
    <location>
        <begin position="36"/>
        <end position="84"/>
    </location>
</feature>
<dbReference type="Pfam" id="PF14172">
    <property type="entry name" value="DUF4309"/>
    <property type="match status" value="1"/>
</dbReference>
<feature type="signal peptide" evidence="1">
    <location>
        <begin position="1"/>
        <end position="22"/>
    </location>
</feature>
<name>A0ABX1Z6D8_9BACL</name>
<evidence type="ECO:0000259" key="2">
    <source>
        <dbReference type="Pfam" id="PF07833"/>
    </source>
</evidence>
<dbReference type="RefSeq" id="WP_171691820.1">
    <property type="nucleotide sequence ID" value="NZ_WHOC01000133.1"/>
</dbReference>
<dbReference type="InterPro" id="IPR025453">
    <property type="entry name" value="DUF4309"/>
</dbReference>
<accession>A0ABX1Z6D8</accession>
<keyword evidence="1" id="KW-0732">Signal</keyword>
<comment type="caution">
    <text evidence="3">The sequence shown here is derived from an EMBL/GenBank/DDBJ whole genome shotgun (WGS) entry which is preliminary data.</text>
</comment>
<feature type="chain" id="PRO_5045579078" evidence="1">
    <location>
        <begin position="23"/>
        <end position="223"/>
    </location>
</feature>
<reference evidence="3 4" key="1">
    <citation type="submission" date="2019-10" db="EMBL/GenBank/DDBJ databases">
        <title>Description of Paenibacillus choica sp. nov.</title>
        <authorList>
            <person name="Carlier A."/>
            <person name="Qi S."/>
        </authorList>
    </citation>
    <scope>NUCLEOTIDE SEQUENCE [LARGE SCALE GENOMIC DNA]</scope>
    <source>
        <strain evidence="3 4">LMG 31460</strain>
    </source>
</reference>
<dbReference type="Gene3D" id="3.30.457.10">
    <property type="entry name" value="Copper amine oxidase-like, N-terminal domain"/>
    <property type="match status" value="1"/>
</dbReference>
<sequence>MKKFVLGLICGIGLTATTSVYAIDTIQAYLFPAKFVFNGVNKVVEASEYVVLNHQGHAYVPIRFVAENMGALVNYKEDTKTIQISDAPLSKKLQLNADFLSTATEGKLLGIEFGIGSAKEDVFQKWGEPHRMGKRQVGFYAWFDYNYFFSGPNETVGAIGVSGETVRYSVEEVKKALGQPKYEGLSMIEAGWEMSYKVGEYVLFFSADRKDGNVHYMTFKKIE</sequence>
<dbReference type="EMBL" id="WHOC01000133">
    <property type="protein sequence ID" value="NOU88856.1"/>
    <property type="molecule type" value="Genomic_DNA"/>
</dbReference>